<sequence>MKRIYFNLGIAFVFSILFLTDAGAQEFRDLDASPHDIVYFRTNKISPPKIKVLYGRPKKNGREIFGNVIPFGKIWRVGANEATEVVFYNDVVFGETEVKAGTYVLYAIPDQNEWTLILSSNTDVWGTYEYEEKYDVARTTAKVSKAEFLEAFSIGFKDKGKHINMVLAWDTTRITAPIKIIL</sequence>
<feature type="signal peptide" evidence="1">
    <location>
        <begin position="1"/>
        <end position="24"/>
    </location>
</feature>
<dbReference type="Pfam" id="PF11138">
    <property type="entry name" value="DUF2911"/>
    <property type="match status" value="1"/>
</dbReference>
<comment type="caution">
    <text evidence="2">The sequence shown here is derived from an EMBL/GenBank/DDBJ whole genome shotgun (WGS) entry which is preliminary data.</text>
</comment>
<evidence type="ECO:0000313" key="2">
    <source>
        <dbReference type="EMBL" id="MEL4457258.1"/>
    </source>
</evidence>
<dbReference type="InterPro" id="IPR021314">
    <property type="entry name" value="DUF2911"/>
</dbReference>
<gene>
    <name evidence="2" type="ORF">AABB81_15230</name>
</gene>
<dbReference type="EMBL" id="JBCDNA010000003">
    <property type="protein sequence ID" value="MEL4457258.1"/>
    <property type="molecule type" value="Genomic_DNA"/>
</dbReference>
<organism evidence="2 3">
    <name type="scientific">Lutimonas vermicola</name>
    <dbReference type="NCBI Taxonomy" id="414288"/>
    <lineage>
        <taxon>Bacteria</taxon>
        <taxon>Pseudomonadati</taxon>
        <taxon>Bacteroidota</taxon>
        <taxon>Flavobacteriia</taxon>
        <taxon>Flavobacteriales</taxon>
        <taxon>Flavobacteriaceae</taxon>
        <taxon>Lutimonas</taxon>
    </lineage>
</organism>
<evidence type="ECO:0000256" key="1">
    <source>
        <dbReference type="SAM" id="SignalP"/>
    </source>
</evidence>
<dbReference type="Proteomes" id="UP001474120">
    <property type="component" value="Unassembled WGS sequence"/>
</dbReference>
<keyword evidence="3" id="KW-1185">Reference proteome</keyword>
<proteinExistence type="predicted"/>
<protein>
    <submittedName>
        <fullName evidence="2">DUF2911 domain-containing protein</fullName>
    </submittedName>
</protein>
<accession>A0ABU9L519</accession>
<name>A0ABU9L519_9FLAO</name>
<reference evidence="2 3" key="1">
    <citation type="submission" date="2024-04" db="EMBL/GenBank/DDBJ databases">
        <title>whole genome sequencing of Lutimonas vermicola strain IMCC1616.</title>
        <authorList>
            <person name="Bae S.S."/>
        </authorList>
    </citation>
    <scope>NUCLEOTIDE SEQUENCE [LARGE SCALE GENOMIC DNA]</scope>
    <source>
        <strain evidence="2 3">IMCC1616</strain>
    </source>
</reference>
<dbReference type="RefSeq" id="WP_342161421.1">
    <property type="nucleotide sequence ID" value="NZ_JBCDNA010000003.1"/>
</dbReference>
<feature type="chain" id="PRO_5047103440" evidence="1">
    <location>
        <begin position="25"/>
        <end position="182"/>
    </location>
</feature>
<evidence type="ECO:0000313" key="3">
    <source>
        <dbReference type="Proteomes" id="UP001474120"/>
    </source>
</evidence>
<keyword evidence="1" id="KW-0732">Signal</keyword>